<dbReference type="STRING" id="5874.Q4U971"/>
<feature type="region of interest" description="Disordered" evidence="7">
    <location>
        <begin position="1335"/>
        <end position="1358"/>
    </location>
</feature>
<dbReference type="InterPro" id="IPR049730">
    <property type="entry name" value="SNF2/RAD54-like_C"/>
</dbReference>
<dbReference type="InterPro" id="IPR014001">
    <property type="entry name" value="Helicase_ATP-bd"/>
</dbReference>
<dbReference type="GO" id="GO:0008270">
    <property type="term" value="F:zinc ion binding"/>
    <property type="evidence" value="ECO:0007669"/>
    <property type="project" value="UniProtKB-KW"/>
</dbReference>
<dbReference type="PROSITE" id="PS51192">
    <property type="entry name" value="HELICASE_ATP_BIND_1"/>
    <property type="match status" value="1"/>
</dbReference>
<evidence type="ECO:0000259" key="8">
    <source>
        <dbReference type="PROSITE" id="PS50016"/>
    </source>
</evidence>
<evidence type="ECO:0000313" key="12">
    <source>
        <dbReference type="EMBL" id="CAI76632.1"/>
    </source>
</evidence>
<dbReference type="InterPro" id="IPR038718">
    <property type="entry name" value="SNF2-like_sf"/>
</dbReference>
<evidence type="ECO:0000256" key="1">
    <source>
        <dbReference type="ARBA" id="ARBA00022723"/>
    </source>
</evidence>
<dbReference type="eggNOG" id="KOG0385">
    <property type="taxonomic scope" value="Eukaryota"/>
</dbReference>
<dbReference type="InterPro" id="IPR000330">
    <property type="entry name" value="SNF2_N"/>
</dbReference>
<gene>
    <name evidence="12" type="ORF">TA10885</name>
</gene>
<dbReference type="InterPro" id="IPR011011">
    <property type="entry name" value="Znf_FYVE_PHD"/>
</dbReference>
<evidence type="ECO:0000256" key="2">
    <source>
        <dbReference type="ARBA" id="ARBA00022771"/>
    </source>
</evidence>
<organism evidence="12 13">
    <name type="scientific">Theileria annulata</name>
    <dbReference type="NCBI Taxonomy" id="5874"/>
    <lineage>
        <taxon>Eukaryota</taxon>
        <taxon>Sar</taxon>
        <taxon>Alveolata</taxon>
        <taxon>Apicomplexa</taxon>
        <taxon>Aconoidasida</taxon>
        <taxon>Piroplasmida</taxon>
        <taxon>Theileriidae</taxon>
        <taxon>Theileria</taxon>
    </lineage>
</organism>
<accession>Q4U971</accession>
<dbReference type="SMART" id="SM00490">
    <property type="entry name" value="HELICc"/>
    <property type="match status" value="1"/>
</dbReference>
<feature type="region of interest" description="Disordered" evidence="7">
    <location>
        <begin position="1627"/>
        <end position="1680"/>
    </location>
</feature>
<keyword evidence="2 5" id="KW-0863">Zinc-finger</keyword>
<dbReference type="EMBL" id="CR940353">
    <property type="protein sequence ID" value="CAI76632.1"/>
    <property type="molecule type" value="Genomic_DNA"/>
</dbReference>
<name>Q4U971_THEAN</name>
<reference evidence="12 13" key="1">
    <citation type="journal article" date="2005" name="Science">
        <title>Genome of the host-cell transforming parasite Theileria annulata compared with T. parva.</title>
        <authorList>
            <person name="Pain A."/>
            <person name="Renauld H."/>
            <person name="Berriman M."/>
            <person name="Murphy L."/>
            <person name="Yeats C.A."/>
            <person name="Weir W."/>
            <person name="Kerhornou A."/>
            <person name="Aslett M."/>
            <person name="Bishop R."/>
            <person name="Bouchier C."/>
            <person name="Cochet M."/>
            <person name="Coulson R.M.R."/>
            <person name="Cronin A."/>
            <person name="de Villiers E.P."/>
            <person name="Fraser A."/>
            <person name="Fosker N."/>
            <person name="Gardner M."/>
            <person name="Goble A."/>
            <person name="Griffiths-Jones S."/>
            <person name="Harris D.E."/>
            <person name="Katzer F."/>
            <person name="Larke N."/>
            <person name="Lord A."/>
            <person name="Maser P."/>
            <person name="McKellar S."/>
            <person name="Mooney P."/>
            <person name="Morton F."/>
            <person name="Nene V."/>
            <person name="O'Neil S."/>
            <person name="Price C."/>
            <person name="Quail M.A."/>
            <person name="Rabbinowitsch E."/>
            <person name="Rawlings N.D."/>
            <person name="Rutter S."/>
            <person name="Saunders D."/>
            <person name="Seeger K."/>
            <person name="Shah T."/>
            <person name="Squares R."/>
            <person name="Squares S."/>
            <person name="Tivey A."/>
            <person name="Walker A.R."/>
            <person name="Woodward J."/>
            <person name="Dobbelaere D.A.E."/>
            <person name="Langsley G."/>
            <person name="Rajandream M.A."/>
            <person name="McKeever D."/>
            <person name="Shiels B."/>
            <person name="Tait A."/>
            <person name="Barrell B.G."/>
            <person name="Hall N."/>
        </authorList>
    </citation>
    <scope>NUCLEOTIDE SEQUENCE [LARGE SCALE GENOMIC DNA]</scope>
    <source>
        <strain evidence="13">Ankara</strain>
    </source>
</reference>
<protein>
    <submittedName>
        <fullName evidence="12">SWI/SNF-related chromatin remodelling factor (ISWI homologue), putative</fullName>
    </submittedName>
</protein>
<keyword evidence="3" id="KW-0378">Hydrolase</keyword>
<feature type="compositionally biased region" description="Basic and acidic residues" evidence="7">
    <location>
        <begin position="1633"/>
        <end position="1656"/>
    </location>
</feature>
<feature type="region of interest" description="Disordered" evidence="7">
    <location>
        <begin position="1747"/>
        <end position="1798"/>
    </location>
</feature>
<dbReference type="VEuPathDB" id="PiroplasmaDB:TA10885"/>
<evidence type="ECO:0000256" key="3">
    <source>
        <dbReference type="ARBA" id="ARBA00022801"/>
    </source>
</evidence>
<evidence type="ECO:0000313" key="13">
    <source>
        <dbReference type="Proteomes" id="UP000001950"/>
    </source>
</evidence>
<dbReference type="SUPFAM" id="SSF52540">
    <property type="entry name" value="P-loop containing nucleoside triphosphate hydrolases"/>
    <property type="match status" value="2"/>
</dbReference>
<feature type="domain" description="Helicase ATP-binding" evidence="10">
    <location>
        <begin position="355"/>
        <end position="532"/>
    </location>
</feature>
<dbReference type="SMART" id="SM00249">
    <property type="entry name" value="PHD"/>
    <property type="match status" value="5"/>
</dbReference>
<dbReference type="InParanoid" id="Q4U971"/>
<dbReference type="eggNOG" id="KOG0383">
    <property type="taxonomic scope" value="Eukaryota"/>
</dbReference>
<dbReference type="InterPro" id="IPR001965">
    <property type="entry name" value="Znf_PHD"/>
</dbReference>
<keyword evidence="6" id="KW-0175">Coiled coil</keyword>
<dbReference type="Proteomes" id="UP000001950">
    <property type="component" value="Chromosome 4"/>
</dbReference>
<dbReference type="CDD" id="cd18793">
    <property type="entry name" value="SF2_C_SNF"/>
    <property type="match status" value="1"/>
</dbReference>
<evidence type="ECO:0000259" key="9">
    <source>
        <dbReference type="PROSITE" id="PS50089"/>
    </source>
</evidence>
<dbReference type="PROSITE" id="PS51194">
    <property type="entry name" value="HELICASE_CTER"/>
    <property type="match status" value="1"/>
</dbReference>
<dbReference type="Gene3D" id="3.40.50.300">
    <property type="entry name" value="P-loop containing nucleotide triphosphate hydrolases"/>
    <property type="match status" value="2"/>
</dbReference>
<dbReference type="PROSITE" id="PS50089">
    <property type="entry name" value="ZF_RING_2"/>
    <property type="match status" value="1"/>
</dbReference>
<dbReference type="InterPro" id="IPR027417">
    <property type="entry name" value="P-loop_NTPase"/>
</dbReference>
<feature type="region of interest" description="Disordered" evidence="7">
    <location>
        <begin position="1906"/>
        <end position="1936"/>
    </location>
</feature>
<dbReference type="Gene3D" id="3.40.50.10810">
    <property type="entry name" value="Tandem AAA-ATPase domain"/>
    <property type="match status" value="1"/>
</dbReference>
<dbReference type="OMA" id="VCKPEEH"/>
<feature type="compositionally biased region" description="Basic and acidic residues" evidence="7">
    <location>
        <begin position="838"/>
        <end position="847"/>
    </location>
</feature>
<feature type="domain" description="Helicase C-terminal" evidence="11">
    <location>
        <begin position="981"/>
        <end position="1141"/>
    </location>
</feature>
<dbReference type="PANTHER" id="PTHR10799">
    <property type="entry name" value="SNF2/RAD54 HELICASE FAMILY"/>
    <property type="match status" value="1"/>
</dbReference>
<feature type="domain" description="PHD-type" evidence="8">
    <location>
        <begin position="80"/>
        <end position="131"/>
    </location>
</feature>
<evidence type="ECO:0000259" key="10">
    <source>
        <dbReference type="PROSITE" id="PS51192"/>
    </source>
</evidence>
<dbReference type="OrthoDB" id="448448at2759"/>
<dbReference type="GO" id="GO:0016787">
    <property type="term" value="F:hydrolase activity"/>
    <property type="evidence" value="ECO:0007669"/>
    <property type="project" value="UniProtKB-KW"/>
</dbReference>
<evidence type="ECO:0000256" key="4">
    <source>
        <dbReference type="ARBA" id="ARBA00022833"/>
    </source>
</evidence>
<dbReference type="PROSITE" id="PS01359">
    <property type="entry name" value="ZF_PHD_1"/>
    <property type="match status" value="2"/>
</dbReference>
<dbReference type="PROSITE" id="PS50016">
    <property type="entry name" value="ZF_PHD_2"/>
    <property type="match status" value="2"/>
</dbReference>
<dbReference type="SMART" id="SM00487">
    <property type="entry name" value="DEXDc"/>
    <property type="match status" value="1"/>
</dbReference>
<feature type="compositionally biased region" description="Low complexity" evidence="7">
    <location>
        <begin position="1338"/>
        <end position="1348"/>
    </location>
</feature>
<feature type="region of interest" description="Disordered" evidence="7">
    <location>
        <begin position="823"/>
        <end position="847"/>
    </location>
</feature>
<evidence type="ECO:0000256" key="7">
    <source>
        <dbReference type="SAM" id="MobiDB-lite"/>
    </source>
</evidence>
<sequence length="1972" mass="227878">MAPKRGWCKYCLDDYRQGDIIVRCSSCPRTFHRECLDHEFLTNSTATGYYQNNHDNPIDLSDFTCDSCQQYAQEIEIVNDERCKICKERNRDESDILLLCDGCPNSYHMSCLDLHVEPDSEKWYCPMCKPESFEGVNIRAHRRNPLLDTSEHVNSSICYVCQRHGKLLGCDFCSNSFHYDCLPEFDIGTFFNDMTIYMNCNLIQNTIADVWECPCCRGEDPFINQMHKRWTISQIEKNSKTRRKSILTWKGVITRYRNRFILAHREELAPFVTTKIIDQLIRTFISNKNKNKKEKIKDVESQLDQLQEEQLIESNKFVIKARKSCYYPSGRRRDSRPMRNGVALKPHQEDGVDWLLKSFLTGGAILADEMGLGKTIQTLCFLSYLKMMNIEGPHLIVVPLSTVGNWLREIHRFTPHLTVVKICGSKTERLHAMSDRLAYNGLYDLFVTTYETVKCEEAFFVETVPRWQCLILDEAHRIKNQSGALRHSMDRIVSNMRLLLTGKIHQINKFLGTPLQNNAQELFTLINFMFPELFRDSQIMEQAFNVKKRVRNEDEMNFTVQELESIKTLLSKIMLRRLKEQAISLPKKIFHDVWLPLSEETLKWYRTLMNIRTLMRENLSIKKLLGIVIKMRIICGHPRGIVSRPQQREKLLEFFKQDMEVQKQIESEANELNDLKGFTHIQASAKLTFLDKLLNQLHYENCIMIPNYLKMYNQHLKSLDQTLYRQFINTNPESLITSTDNQFLQPLKNPADMTSLLKIECEKLEQNKLGEPVNKFLSVQNGPVKIDFSDLNQFNLKAQLNFKPQNNLKLNLIESLKTESESSSFKRELENEDQSENSLKDGKVDKVSKKKKKKISKDLFLSTVENQYVRVPQNTSENKLYLSDCLHEVNLTQNCPYVSMRIYEKALEQEAKYKKSKEKRLYKFESTNLIEAAEDSTESLSNYINDPNRKTTRVIESDDENGDLFSSDDNTLVNGDKSGLNVEKNARGASEDSKVYMHKVLIFTQFQLVLDELETYCINRGWKYMRLDGSTNKLIRELDIREFNSSNSNYFVYLISTRAGGLGINLTAANHVVLYDEDWNPFIDLQAIDRAHRIGQKRNVHIWKLISEWTVEERMALIREKKLQLDKLILHNKTTKPETDGCDTDFTKNNVTNGESGKILDEEDVIISLSHAAMLKMMMHGNKALKCLEAEQITDLKLNEIIDRKRRAPPEHLDDTNDIDDVIIGSSNQVQGEDRVIIQLVKEEDEIDITQEDPSSQPKKKLTGLLVNDLINEEDTTDGYVSGVGGVTEAYGGEVNGVADDYGGEGTNGDTEGSVENHDNATASSEYGAVADNEVNVESSETSQPQEEPSLKKRGRKRKMVMELEQAGLLWRSVREKKKPSMIYTPMEWQKKGEGRVLKHETKCFCCSKPKNFKTTYKDKEGNDVEVDYGELIKCFRCPKSYHKFCERVSNIKKTWSCRWHECCLCFRKSSQCGNLLIHCSSCPTSFCYDCFPPDYTRHYVSEEYYYNLNQRGLVANSTNWIFFLCSKCKIESERKRRSISGEERDKHKKEQKELRSELLSTIKSKTDTLNSRENRRLQSIINREDKKRIEAMKMQESELEERHRQLYQSLFPINLIAEIKNRINSDILNDSTPDKSNSDKFDNSYKADNADRVPGSDRAAGSKMDADEVENVEKRDKSDRYDEDWGVGMRSKKRGLNFSNVRLPSRLLQFCDNCRIPLHNIYKYPEPCPFPKEYVKLDLEINVKKPKSEETPNHTLDTNTTAATTTNTTNTTSSNSTAPNSTNATPMATNNETTESSDKQKKIIKKCYCSLCYEKNGKRSVHFRRHCDLLTPEDKEEYKLRHERVEKAMELLNKLIPTTANSIDYTQFNNIKLKSLYNHMLDQCDSLYLKALINVGLLPSDTDGPTALRHAPNPIANPLDSTNTPNKPSDGPAVNDVSELTKNYIRSFNNIYKVQNNLVLPTLYKNNTDNT</sequence>
<keyword evidence="13" id="KW-1185">Reference proteome</keyword>
<dbReference type="CDD" id="cd17919">
    <property type="entry name" value="DEXHc_Snf"/>
    <property type="match status" value="1"/>
</dbReference>
<feature type="coiled-coil region" evidence="6">
    <location>
        <begin position="1583"/>
        <end position="1610"/>
    </location>
</feature>
<dbReference type="KEGG" id="tan:TA10885"/>
<evidence type="ECO:0000256" key="6">
    <source>
        <dbReference type="SAM" id="Coils"/>
    </source>
</evidence>
<feature type="domain" description="RING-type" evidence="9">
    <location>
        <begin position="83"/>
        <end position="129"/>
    </location>
</feature>
<feature type="compositionally biased region" description="Low complexity" evidence="7">
    <location>
        <begin position="1759"/>
        <end position="1787"/>
    </location>
</feature>
<dbReference type="InterPro" id="IPR001841">
    <property type="entry name" value="Znf_RING"/>
</dbReference>
<feature type="domain" description="PHD-type" evidence="8">
    <location>
        <begin position="155"/>
        <end position="219"/>
    </location>
</feature>
<dbReference type="InterPro" id="IPR013083">
    <property type="entry name" value="Znf_RING/FYVE/PHD"/>
</dbReference>
<dbReference type="InterPro" id="IPR019787">
    <property type="entry name" value="Znf_PHD-finger"/>
</dbReference>
<keyword evidence="4" id="KW-0862">Zinc</keyword>
<proteinExistence type="predicted"/>
<dbReference type="SUPFAM" id="SSF57903">
    <property type="entry name" value="FYVE/PHD zinc finger"/>
    <property type="match status" value="2"/>
</dbReference>
<dbReference type="RefSeq" id="XP_953257.1">
    <property type="nucleotide sequence ID" value="XM_948164.1"/>
</dbReference>
<evidence type="ECO:0000259" key="11">
    <source>
        <dbReference type="PROSITE" id="PS51194"/>
    </source>
</evidence>
<dbReference type="GO" id="GO:0005524">
    <property type="term" value="F:ATP binding"/>
    <property type="evidence" value="ECO:0007669"/>
    <property type="project" value="InterPro"/>
</dbReference>
<dbReference type="InterPro" id="IPR019786">
    <property type="entry name" value="Zinc_finger_PHD-type_CS"/>
</dbReference>
<evidence type="ECO:0000256" key="5">
    <source>
        <dbReference type="PROSITE-ProRule" id="PRU00175"/>
    </source>
</evidence>
<feature type="coiled-coil region" evidence="6">
    <location>
        <begin position="289"/>
        <end position="316"/>
    </location>
</feature>
<dbReference type="Pfam" id="PF00271">
    <property type="entry name" value="Helicase_C"/>
    <property type="match status" value="1"/>
</dbReference>
<keyword evidence="1" id="KW-0479">Metal-binding</keyword>
<dbReference type="InterPro" id="IPR001650">
    <property type="entry name" value="Helicase_C-like"/>
</dbReference>
<dbReference type="Pfam" id="PF00628">
    <property type="entry name" value="PHD"/>
    <property type="match status" value="1"/>
</dbReference>
<dbReference type="Pfam" id="PF00176">
    <property type="entry name" value="SNF2-rel_dom"/>
    <property type="match status" value="1"/>
</dbReference>
<dbReference type="SMART" id="SM00184">
    <property type="entry name" value="RING"/>
    <property type="match status" value="3"/>
</dbReference>
<feature type="region of interest" description="Disordered" evidence="7">
    <location>
        <begin position="1295"/>
        <end position="1319"/>
    </location>
</feature>
<dbReference type="Gene3D" id="3.30.40.10">
    <property type="entry name" value="Zinc/RING finger domain, C3HC4 (zinc finger)"/>
    <property type="match status" value="4"/>
</dbReference>
<dbReference type="GeneID" id="3862833"/>